<reference evidence="19" key="1">
    <citation type="submission" date="2020-10" db="EMBL/GenBank/DDBJ databases">
        <authorList>
            <person name="Kikuchi T."/>
        </authorList>
    </citation>
    <scope>NUCLEOTIDE SEQUENCE</scope>
    <source>
        <strain evidence="19">NKZ352</strain>
    </source>
</reference>
<evidence type="ECO:0000256" key="6">
    <source>
        <dbReference type="ARBA" id="ARBA00022532"/>
    </source>
</evidence>
<organism evidence="19 20">
    <name type="scientific">Caenorhabditis auriculariae</name>
    <dbReference type="NCBI Taxonomy" id="2777116"/>
    <lineage>
        <taxon>Eukaryota</taxon>
        <taxon>Metazoa</taxon>
        <taxon>Ecdysozoa</taxon>
        <taxon>Nematoda</taxon>
        <taxon>Chromadorea</taxon>
        <taxon>Rhabditida</taxon>
        <taxon>Rhabditina</taxon>
        <taxon>Rhabditomorpha</taxon>
        <taxon>Rhabditoidea</taxon>
        <taxon>Rhabditidae</taxon>
        <taxon>Peloderinae</taxon>
        <taxon>Caenorhabditis</taxon>
    </lineage>
</organism>
<comment type="pathway">
    <text evidence="3">Carbohydrate metabolism; tricarboxylic acid cycle.</text>
</comment>
<evidence type="ECO:0000256" key="9">
    <source>
        <dbReference type="ARBA" id="ARBA00022723"/>
    </source>
</evidence>
<keyword evidence="7" id="KW-0349">Heme</keyword>
<dbReference type="Pfam" id="PF01127">
    <property type="entry name" value="Sdh_cyt"/>
    <property type="match status" value="1"/>
</dbReference>
<evidence type="ECO:0000256" key="18">
    <source>
        <dbReference type="SAM" id="Phobius"/>
    </source>
</evidence>
<feature type="transmembrane region" description="Helical" evidence="18">
    <location>
        <begin position="109"/>
        <end position="132"/>
    </location>
</feature>
<keyword evidence="6" id="KW-0816">Tricarboxylic acid cycle</keyword>
<dbReference type="OrthoDB" id="588261at2759"/>
<comment type="function">
    <text evidence="17">Membrane-anchoring subunit of succinate dehydrogenase (SDH) that is involved in complex II of the mitochondrial electron transport chain and is responsible for transferring electrons from succinate to ubiquinone (coenzyme Q). Mediates resistance to enteropathogenic E.coli infection.</text>
</comment>
<dbReference type="InterPro" id="IPR018495">
    <property type="entry name" value="Succ_DH_cyt_bsu_CS"/>
</dbReference>
<keyword evidence="12" id="KW-0813">Transport</keyword>
<dbReference type="NCBIfam" id="TIGR02970">
    <property type="entry name" value="succ_dehyd_cytB"/>
    <property type="match status" value="1"/>
</dbReference>
<keyword evidence="15" id="KW-0496">Mitochondrion</keyword>
<dbReference type="InterPro" id="IPR014314">
    <property type="entry name" value="Succ_DH_cytb556"/>
</dbReference>
<evidence type="ECO:0000256" key="4">
    <source>
        <dbReference type="ARBA" id="ARBA00007244"/>
    </source>
</evidence>
<name>A0A8S1H4T9_9PELO</name>
<keyword evidence="11" id="KW-0809">Transit peptide</keyword>
<dbReference type="InterPro" id="IPR034804">
    <property type="entry name" value="SQR/QFR_C/D"/>
</dbReference>
<comment type="subcellular location">
    <subcellularLocation>
        <location evidence="2">Mitochondrion inner membrane</location>
        <topology evidence="2">Multi-pass membrane protein</topology>
    </subcellularLocation>
</comment>
<keyword evidence="20" id="KW-1185">Reference proteome</keyword>
<comment type="cofactor">
    <cofactor evidence="1">
        <name>heme</name>
        <dbReference type="ChEBI" id="CHEBI:30413"/>
    </cofactor>
</comment>
<evidence type="ECO:0000313" key="20">
    <source>
        <dbReference type="Proteomes" id="UP000835052"/>
    </source>
</evidence>
<protein>
    <recommendedName>
        <fullName evidence="5">Succinate dehydrogenase cytochrome b560 subunit, mitochondrial</fullName>
    </recommendedName>
</protein>
<dbReference type="Proteomes" id="UP000835052">
    <property type="component" value="Unassembled WGS sequence"/>
</dbReference>
<feature type="transmembrane region" description="Helical" evidence="18">
    <location>
        <begin position="75"/>
        <end position="97"/>
    </location>
</feature>
<dbReference type="PROSITE" id="PS01001">
    <property type="entry name" value="SDH_CYT_2"/>
    <property type="match status" value="1"/>
</dbReference>
<dbReference type="PANTHER" id="PTHR10978:SF5">
    <property type="entry name" value="SUCCINATE DEHYDROGENASE CYTOCHROME B560 SUBUNIT, MITOCHONDRIAL"/>
    <property type="match status" value="1"/>
</dbReference>
<evidence type="ECO:0000256" key="7">
    <source>
        <dbReference type="ARBA" id="ARBA00022617"/>
    </source>
</evidence>
<dbReference type="GO" id="GO:0006121">
    <property type="term" value="P:mitochondrial electron transport, succinate to ubiquinone"/>
    <property type="evidence" value="ECO:0007669"/>
    <property type="project" value="TreeGrafter"/>
</dbReference>
<evidence type="ECO:0000256" key="14">
    <source>
        <dbReference type="ARBA" id="ARBA00023004"/>
    </source>
</evidence>
<evidence type="ECO:0000256" key="2">
    <source>
        <dbReference type="ARBA" id="ARBA00004448"/>
    </source>
</evidence>
<dbReference type="FunFam" id="1.20.1300.10:FF:000011">
    <property type="entry name" value="Succinate dehydrogenase cytochrome b560 subunit"/>
    <property type="match status" value="1"/>
</dbReference>
<evidence type="ECO:0000313" key="19">
    <source>
        <dbReference type="EMBL" id="CAD6190332.1"/>
    </source>
</evidence>
<evidence type="ECO:0000256" key="8">
    <source>
        <dbReference type="ARBA" id="ARBA00022692"/>
    </source>
</evidence>
<evidence type="ECO:0000256" key="16">
    <source>
        <dbReference type="ARBA" id="ARBA00023136"/>
    </source>
</evidence>
<keyword evidence="13 18" id="KW-1133">Transmembrane helix</keyword>
<dbReference type="InterPro" id="IPR000701">
    <property type="entry name" value="SuccDH_FuR_B_TM-su"/>
</dbReference>
<keyword evidence="9" id="KW-0479">Metal-binding</keyword>
<proteinExistence type="inferred from homology"/>
<evidence type="ECO:0000256" key="15">
    <source>
        <dbReference type="ARBA" id="ARBA00023128"/>
    </source>
</evidence>
<evidence type="ECO:0000256" key="12">
    <source>
        <dbReference type="ARBA" id="ARBA00022982"/>
    </source>
</evidence>
<keyword evidence="8 18" id="KW-0812">Transmembrane</keyword>
<evidence type="ECO:0000256" key="17">
    <source>
        <dbReference type="ARBA" id="ARBA00059246"/>
    </source>
</evidence>
<dbReference type="AlphaFoldDB" id="A0A8S1H4T9"/>
<evidence type="ECO:0000256" key="1">
    <source>
        <dbReference type="ARBA" id="ARBA00001971"/>
    </source>
</evidence>
<dbReference type="PROSITE" id="PS01000">
    <property type="entry name" value="SDH_CYT_1"/>
    <property type="match status" value="1"/>
</dbReference>
<dbReference type="EMBL" id="CAJGYM010000015">
    <property type="protein sequence ID" value="CAD6190332.1"/>
    <property type="molecule type" value="Genomic_DNA"/>
</dbReference>
<dbReference type="GO" id="GO:0046872">
    <property type="term" value="F:metal ion binding"/>
    <property type="evidence" value="ECO:0007669"/>
    <property type="project" value="UniProtKB-KW"/>
</dbReference>
<dbReference type="GO" id="GO:0006099">
    <property type="term" value="P:tricarboxylic acid cycle"/>
    <property type="evidence" value="ECO:0007669"/>
    <property type="project" value="UniProtKB-KW"/>
</dbReference>
<evidence type="ECO:0000256" key="11">
    <source>
        <dbReference type="ARBA" id="ARBA00022946"/>
    </source>
</evidence>
<evidence type="ECO:0000256" key="10">
    <source>
        <dbReference type="ARBA" id="ARBA00022792"/>
    </source>
</evidence>
<comment type="caution">
    <text evidence="19">The sequence shown here is derived from an EMBL/GenBank/DDBJ whole genome shotgun (WGS) entry which is preliminary data.</text>
</comment>
<accession>A0A8S1H4T9</accession>
<gene>
    <name evidence="19" type="ORF">CAUJ_LOCUS6251</name>
</gene>
<dbReference type="CDD" id="cd03499">
    <property type="entry name" value="SQR_TypeC_SdhC"/>
    <property type="match status" value="1"/>
</dbReference>
<dbReference type="PANTHER" id="PTHR10978">
    <property type="entry name" value="SUCCINATE DEHYDROGENASE CYTOCHROME B560 SUBUNIT"/>
    <property type="match status" value="1"/>
</dbReference>
<feature type="transmembrane region" description="Helical" evidence="18">
    <location>
        <begin position="152"/>
        <end position="175"/>
    </location>
</feature>
<sequence>MLAIPHSVAMRLACRPSAISRAFSTTSFKSDEAKTPIQKFGWEYLLKQRERARPISPHLSIYQPQLTWMVSGAHRITGCIMAGTLIFGGIGFAVLPVDFTTFVETIRGWDLPCAVTAVFKYIIAFPIVFHTLNGLRFLGFDTARGVDNISQIYKSGWLVLGLSAVISLAIVIVSYSNKNKKAIKQ</sequence>
<dbReference type="SUPFAM" id="SSF81343">
    <property type="entry name" value="Fumarate reductase respiratory complex transmembrane subunits"/>
    <property type="match status" value="1"/>
</dbReference>
<dbReference type="GO" id="GO:0009055">
    <property type="term" value="F:electron transfer activity"/>
    <property type="evidence" value="ECO:0007669"/>
    <property type="project" value="InterPro"/>
</dbReference>
<dbReference type="GO" id="GO:0005743">
    <property type="term" value="C:mitochondrial inner membrane"/>
    <property type="evidence" value="ECO:0007669"/>
    <property type="project" value="UniProtKB-SubCell"/>
</dbReference>
<keyword evidence="12" id="KW-0249">Electron transport</keyword>
<comment type="similarity">
    <text evidence="4">Belongs to the cytochrome b560 family.</text>
</comment>
<keyword evidence="10" id="KW-0999">Mitochondrion inner membrane</keyword>
<keyword evidence="16 18" id="KW-0472">Membrane</keyword>
<keyword evidence="14" id="KW-0408">Iron</keyword>
<evidence type="ECO:0000256" key="5">
    <source>
        <dbReference type="ARBA" id="ARBA00014631"/>
    </source>
</evidence>
<dbReference type="Gene3D" id="1.20.1300.10">
    <property type="entry name" value="Fumarate reductase/succinate dehydrogenase, transmembrane subunit"/>
    <property type="match status" value="1"/>
</dbReference>
<evidence type="ECO:0000256" key="13">
    <source>
        <dbReference type="ARBA" id="ARBA00022989"/>
    </source>
</evidence>
<evidence type="ECO:0000256" key="3">
    <source>
        <dbReference type="ARBA" id="ARBA00005163"/>
    </source>
</evidence>